<reference evidence="5 6" key="1">
    <citation type="submission" date="2024-06" db="EMBL/GenBank/DDBJ databases">
        <authorList>
            <person name="Kaempfer P."/>
            <person name="Viver T."/>
        </authorList>
    </citation>
    <scope>NUCLEOTIDE SEQUENCE [LARGE SCALE GENOMIC DNA]</scope>
    <source>
        <strain evidence="5 6">ST-119</strain>
    </source>
</reference>
<sequence length="553" mass="64292">MKKVILFIILLFSCPLFASETDSLLLVLEKEMAKSTLYESAKKTRITQLKNFLTDITVTDAERYNINEKLIEEYLPYKFDATLYYINKNIALAQKLNNTLLLFNARMHLAYVLSSSGNYTEAQDIMQHINPEKLFGTLKTRYYYVQMWLYYRLGFYSPENTLKTQYTTLYTAYADTLLLLAKPNSELYLSTIEIRHRDAGKYAKNRNDNLKRLAMATPGTRTYSSITFFLAQSYLPENNIKAYKKYLILSALSDIKASIKDNASLTALAVQLFKENDIKRAHRYINVAFDDASFFNSRLRLASLSNILPIINKAYEQDIQHQKEKLQVYLIIISLLTLLLLFTIFFIRKQVKKLSAARKNLQQANNRLNDLNTQLLHTNTELKGLYSELSEINRIKEYYIGTLLNVCSDYLDKLDGYRKTVKKMILAKQIDELLKRTKSGQIIDEEINLFYKNFDAIFLHIYPHFVEQLNSLLVPEEKIVLKKDELLTTELRIFALIRLGITDSGKIAKLLRYSVNTIYNYRVKVKNKAAVPRDEFENLVMKIGSFADTPNHK</sequence>
<feature type="coiled-coil region" evidence="1">
    <location>
        <begin position="347"/>
        <end position="381"/>
    </location>
</feature>
<keyword evidence="2" id="KW-0472">Membrane</keyword>
<evidence type="ECO:0000256" key="1">
    <source>
        <dbReference type="SAM" id="Coils"/>
    </source>
</evidence>
<gene>
    <name evidence="5" type="ORF">ABS766_07125</name>
</gene>
<organism evidence="5 6">
    <name type="scientific">Flavobacterium rhizosphaerae</name>
    <dbReference type="NCBI Taxonomy" id="3163298"/>
    <lineage>
        <taxon>Bacteria</taxon>
        <taxon>Pseudomonadati</taxon>
        <taxon>Bacteroidota</taxon>
        <taxon>Flavobacteriia</taxon>
        <taxon>Flavobacteriales</taxon>
        <taxon>Flavobacteriaceae</taxon>
        <taxon>Flavobacterium</taxon>
    </lineage>
</organism>
<keyword evidence="2" id="KW-1133">Transmembrane helix</keyword>
<dbReference type="RefSeq" id="WP_408084441.1">
    <property type="nucleotide sequence ID" value="NZ_JBELPZ010000005.1"/>
</dbReference>
<evidence type="ECO:0000256" key="3">
    <source>
        <dbReference type="SAM" id="SignalP"/>
    </source>
</evidence>
<feature type="chain" id="PRO_5045302136" evidence="3">
    <location>
        <begin position="19"/>
        <end position="553"/>
    </location>
</feature>
<feature type="transmembrane region" description="Helical" evidence="2">
    <location>
        <begin position="326"/>
        <end position="347"/>
    </location>
</feature>
<evidence type="ECO:0000313" key="6">
    <source>
        <dbReference type="Proteomes" id="UP001629156"/>
    </source>
</evidence>
<keyword evidence="3" id="KW-0732">Signal</keyword>
<dbReference type="EMBL" id="JBELPZ010000005">
    <property type="protein sequence ID" value="MFL9844188.1"/>
    <property type="molecule type" value="Genomic_DNA"/>
</dbReference>
<protein>
    <submittedName>
        <fullName evidence="5">DUF6377 domain-containing protein</fullName>
    </submittedName>
</protein>
<comment type="caution">
    <text evidence="5">The sequence shown here is derived from an EMBL/GenBank/DDBJ whole genome shotgun (WGS) entry which is preliminary data.</text>
</comment>
<keyword evidence="6" id="KW-1185">Reference proteome</keyword>
<keyword evidence="2" id="KW-0812">Transmembrane</keyword>
<name>A0ABW8YYP1_9FLAO</name>
<accession>A0ABW8YYP1</accession>
<keyword evidence="1" id="KW-0175">Coiled coil</keyword>
<dbReference type="Pfam" id="PF19904">
    <property type="entry name" value="DUF6377"/>
    <property type="match status" value="1"/>
</dbReference>
<dbReference type="Proteomes" id="UP001629156">
    <property type="component" value="Unassembled WGS sequence"/>
</dbReference>
<evidence type="ECO:0000256" key="2">
    <source>
        <dbReference type="SAM" id="Phobius"/>
    </source>
</evidence>
<feature type="domain" description="DUF6377" evidence="4">
    <location>
        <begin position="254"/>
        <end position="508"/>
    </location>
</feature>
<evidence type="ECO:0000313" key="5">
    <source>
        <dbReference type="EMBL" id="MFL9844188.1"/>
    </source>
</evidence>
<evidence type="ECO:0000259" key="4">
    <source>
        <dbReference type="Pfam" id="PF19904"/>
    </source>
</evidence>
<proteinExistence type="predicted"/>
<feature type="signal peptide" evidence="3">
    <location>
        <begin position="1"/>
        <end position="18"/>
    </location>
</feature>
<dbReference type="InterPro" id="IPR045957">
    <property type="entry name" value="DUF6377"/>
</dbReference>